<dbReference type="AlphaFoldDB" id="A0A380T6Z3"/>
<name>A0A380T6Z3_9PSED</name>
<dbReference type="Gene3D" id="3.30.70.100">
    <property type="match status" value="1"/>
</dbReference>
<accession>A0A380T6Z3</accession>
<dbReference type="Pfam" id="PF07110">
    <property type="entry name" value="EthD"/>
    <property type="match status" value="1"/>
</dbReference>
<feature type="domain" description="EthD" evidence="1">
    <location>
        <begin position="130"/>
        <end position="220"/>
    </location>
</feature>
<keyword evidence="3" id="KW-1185">Reference proteome</keyword>
<evidence type="ECO:0000259" key="1">
    <source>
        <dbReference type="Pfam" id="PF07110"/>
    </source>
</evidence>
<organism evidence="2 3">
    <name type="scientific">Pseudomonas wadenswilerensis</name>
    <dbReference type="NCBI Taxonomy" id="1785161"/>
    <lineage>
        <taxon>Bacteria</taxon>
        <taxon>Pseudomonadati</taxon>
        <taxon>Pseudomonadota</taxon>
        <taxon>Gammaproteobacteria</taxon>
        <taxon>Pseudomonadales</taxon>
        <taxon>Pseudomonadaceae</taxon>
        <taxon>Pseudomonas</taxon>
    </lineage>
</organism>
<sequence length="233" mass="26248">MEKVIYLLWRDTQTPRETFARQLRNELAAQLQALGAQRLQLNLADTDVTPAAGLRQENNRPLPDASLSLWLDSANASARHPFDTLILEATARMAAYLVCESEAIRNTRFPCAPGERTYGFAQIALLTRPPRLTPHAWLDIWRNHHTAVAIDTQDNFQYVQNLVVQVLTHGAPPIDAIVEECFPPAAMTDPLAFFDAVGDEAKFQRNLAIMMDSCARFIDFDKIDVLPTSQYRL</sequence>
<dbReference type="EMBL" id="UIDD01000013">
    <property type="protein sequence ID" value="SUQ65982.1"/>
    <property type="molecule type" value="Genomic_DNA"/>
</dbReference>
<dbReference type="InterPro" id="IPR009799">
    <property type="entry name" value="EthD_dom"/>
</dbReference>
<dbReference type="SUPFAM" id="SSF54909">
    <property type="entry name" value="Dimeric alpha+beta barrel"/>
    <property type="match status" value="1"/>
</dbReference>
<proteinExistence type="predicted"/>
<dbReference type="InterPro" id="IPR011008">
    <property type="entry name" value="Dimeric_a/b-barrel"/>
</dbReference>
<dbReference type="RefSeq" id="WP_115089583.1">
    <property type="nucleotide sequence ID" value="NZ_CBCSFG010000017.1"/>
</dbReference>
<evidence type="ECO:0000313" key="3">
    <source>
        <dbReference type="Proteomes" id="UP000255177"/>
    </source>
</evidence>
<protein>
    <recommendedName>
        <fullName evidence="1">EthD domain-containing protein</fullName>
    </recommendedName>
</protein>
<gene>
    <name evidence="2" type="ORF">CCOS864_05462</name>
</gene>
<evidence type="ECO:0000313" key="2">
    <source>
        <dbReference type="EMBL" id="SUQ65982.1"/>
    </source>
</evidence>
<dbReference type="Proteomes" id="UP000255177">
    <property type="component" value="Unassembled WGS sequence"/>
</dbReference>
<reference evidence="3" key="1">
    <citation type="submission" date="2018-07" db="EMBL/GenBank/DDBJ databases">
        <authorList>
            <person name="Blom J."/>
        </authorList>
    </citation>
    <scope>NUCLEOTIDE SEQUENCE [LARGE SCALE GENOMIC DNA]</scope>
    <source>
        <strain evidence="3">CCOS 864</strain>
    </source>
</reference>
<dbReference type="GO" id="GO:0016491">
    <property type="term" value="F:oxidoreductase activity"/>
    <property type="evidence" value="ECO:0007669"/>
    <property type="project" value="InterPro"/>
</dbReference>